<dbReference type="PANTHER" id="PTHR43037:SF1">
    <property type="entry name" value="BLL1128 PROTEIN"/>
    <property type="match status" value="1"/>
</dbReference>
<dbReference type="SUPFAM" id="SSF53474">
    <property type="entry name" value="alpha/beta-Hydrolases"/>
    <property type="match status" value="1"/>
</dbReference>
<dbReference type="RefSeq" id="WP_129387446.1">
    <property type="nucleotide sequence ID" value="NZ_CP035494.1"/>
</dbReference>
<gene>
    <name evidence="3" type="ORF">ET475_06410</name>
</gene>
<keyword evidence="4" id="KW-1185">Reference proteome</keyword>
<keyword evidence="2" id="KW-0812">Transmembrane</keyword>
<dbReference type="Proteomes" id="UP000293995">
    <property type="component" value="Chromosome"/>
</dbReference>
<keyword evidence="2" id="KW-1133">Transmembrane helix</keyword>
<evidence type="ECO:0000313" key="4">
    <source>
        <dbReference type="Proteomes" id="UP000293995"/>
    </source>
</evidence>
<dbReference type="EMBL" id="CP035494">
    <property type="protein sequence ID" value="QAY59660.1"/>
    <property type="molecule type" value="Genomic_DNA"/>
</dbReference>
<dbReference type="PANTHER" id="PTHR43037">
    <property type="entry name" value="UNNAMED PRODUCT-RELATED"/>
    <property type="match status" value="1"/>
</dbReference>
<accession>A0A4P6EBS4</accession>
<dbReference type="Gene3D" id="3.40.50.1820">
    <property type="entry name" value="alpha/beta hydrolase"/>
    <property type="match status" value="1"/>
</dbReference>
<dbReference type="KEGG" id="mprt:ET475_06410"/>
<sequence length="321" mass="34157">MIVGGAVAAAVIAIVAVVIFLLGVPRATAPAGIGPLRRERIVVDGRERTYGLFIPERLGTGAPLLIVLHGSGQTGESVRRATGFEFDELAARDGAVVAYPDGYRRGWNDGRLASRTPARREEIDDVTFLTTLVDRIAAEHGIHPRRVFAVGYSNGGQLTFRLLADSPALLAGVAVIGANLPEPSNRGYGPFTRPVPFLTVAGTADRTSPFTGGEVKLLGLSPRGRVLSAADTVGVFRQLNGITAAPTFRELPHRARSKGTTVTVHSHRQEGAAGVDQYTVRGGGHVIPGRSRRFPRILGRSTYDLDTATTIWDVLRVSSGL</sequence>
<evidence type="ECO:0000313" key="3">
    <source>
        <dbReference type="EMBL" id="QAY59660.1"/>
    </source>
</evidence>
<reference evidence="3 4" key="1">
    <citation type="submission" date="2019-01" db="EMBL/GenBank/DDBJ databases">
        <title>Genome sequencing of strain DFW100M-13.</title>
        <authorList>
            <person name="Heo J."/>
            <person name="Kim S.-J."/>
            <person name="Kim J.-S."/>
            <person name="Hong S.-B."/>
            <person name="Kwon S.-W."/>
        </authorList>
    </citation>
    <scope>NUCLEOTIDE SEQUENCE [LARGE SCALE GENOMIC DNA]</scope>
    <source>
        <strain evidence="3 4">DFW100M-13</strain>
    </source>
</reference>
<dbReference type="InterPro" id="IPR029058">
    <property type="entry name" value="AB_hydrolase_fold"/>
</dbReference>
<evidence type="ECO:0000256" key="1">
    <source>
        <dbReference type="ARBA" id="ARBA00022729"/>
    </source>
</evidence>
<keyword evidence="2" id="KW-0472">Membrane</keyword>
<keyword evidence="1" id="KW-0732">Signal</keyword>
<protein>
    <recommendedName>
        <fullName evidence="5">Polyhydroxybutyrate depolymerase</fullName>
    </recommendedName>
</protein>
<name>A0A4P6EBS4_9MICO</name>
<evidence type="ECO:0008006" key="5">
    <source>
        <dbReference type="Google" id="ProtNLM"/>
    </source>
</evidence>
<evidence type="ECO:0000256" key="2">
    <source>
        <dbReference type="SAM" id="Phobius"/>
    </source>
</evidence>
<organism evidence="3 4">
    <name type="scientific">Microbacterium protaetiae</name>
    <dbReference type="NCBI Taxonomy" id="2509458"/>
    <lineage>
        <taxon>Bacteria</taxon>
        <taxon>Bacillati</taxon>
        <taxon>Actinomycetota</taxon>
        <taxon>Actinomycetes</taxon>
        <taxon>Micrococcales</taxon>
        <taxon>Microbacteriaceae</taxon>
        <taxon>Microbacterium</taxon>
    </lineage>
</organism>
<feature type="transmembrane region" description="Helical" evidence="2">
    <location>
        <begin position="6"/>
        <end position="24"/>
    </location>
</feature>
<dbReference type="InterPro" id="IPR050955">
    <property type="entry name" value="Plant_Biomass_Hydrol_Est"/>
</dbReference>
<dbReference type="AlphaFoldDB" id="A0A4P6EBS4"/>
<proteinExistence type="predicted"/>
<dbReference type="OrthoDB" id="9767239at2"/>